<comment type="similarity">
    <text evidence="1">Belongs to the complex I 30 kDa subunit family.</text>
</comment>
<dbReference type="KEGG" id="orn:DV701_16525"/>
<dbReference type="GO" id="GO:0008137">
    <property type="term" value="F:NADH dehydrogenase (ubiquinone) activity"/>
    <property type="evidence" value="ECO:0007669"/>
    <property type="project" value="InterPro"/>
</dbReference>
<feature type="region of interest" description="Disordered" evidence="2">
    <location>
        <begin position="141"/>
        <end position="186"/>
    </location>
</feature>
<feature type="domain" description="NADH:ubiquinone oxidoreductase 30kDa subunit" evidence="3">
    <location>
        <begin position="12"/>
        <end position="142"/>
    </location>
</feature>
<reference evidence="4 5" key="1">
    <citation type="submission" date="2018-07" db="EMBL/GenBank/DDBJ databases">
        <title>Complete genome sequencing of Ornithinimicrobium sp. AMA3305.</title>
        <authorList>
            <person name="Bae J.-W."/>
        </authorList>
    </citation>
    <scope>NUCLEOTIDE SEQUENCE [LARGE SCALE GENOMIC DNA]</scope>
    <source>
        <strain evidence="4 5">AMA3305</strain>
    </source>
</reference>
<dbReference type="Pfam" id="PF00329">
    <property type="entry name" value="Complex1_30kDa"/>
    <property type="match status" value="1"/>
</dbReference>
<proteinExistence type="inferred from homology"/>
<sequence>MSEPNVEERRAEPGEWVDAARTAREEGYGFFDWLSAVDETDAPDDAEPGPGLEVVCHLMDVRHVGGRPLRRLLLRTRVPEGTALGSLTGLFAGAGWHEREVHEMFGLAVDGFEDGTGMGLRPLLLPDGFEGTPLRKSFQLAARASKPWPGAKEPGEGSGATARRAPSRRRLLPPAVPDPSWGPRGD</sequence>
<dbReference type="InterPro" id="IPR001268">
    <property type="entry name" value="NADH_UbQ_OxRdtase_30kDa_su"/>
</dbReference>
<gene>
    <name evidence="4" type="ORF">DV701_16525</name>
</gene>
<dbReference type="PANTHER" id="PTHR10884:SF14">
    <property type="entry name" value="NADH DEHYDROGENASE [UBIQUINONE] IRON-SULFUR PROTEIN 3, MITOCHONDRIAL"/>
    <property type="match status" value="1"/>
</dbReference>
<dbReference type="RefSeq" id="WP_114931301.1">
    <property type="nucleotide sequence ID" value="NZ_CP031229.1"/>
</dbReference>
<evidence type="ECO:0000256" key="2">
    <source>
        <dbReference type="SAM" id="MobiDB-lite"/>
    </source>
</evidence>
<evidence type="ECO:0000313" key="4">
    <source>
        <dbReference type="EMBL" id="AXH98189.1"/>
    </source>
</evidence>
<protein>
    <submittedName>
        <fullName evidence="4">NADH-quinone oxidoreductase subunit C</fullName>
    </submittedName>
</protein>
<evidence type="ECO:0000259" key="3">
    <source>
        <dbReference type="Pfam" id="PF00329"/>
    </source>
</evidence>
<dbReference type="Gene3D" id="3.30.460.80">
    <property type="entry name" value="NADH:ubiquinone oxidoreductase, 30kDa subunit"/>
    <property type="match status" value="1"/>
</dbReference>
<keyword evidence="5" id="KW-1185">Reference proteome</keyword>
<evidence type="ECO:0000256" key="1">
    <source>
        <dbReference type="ARBA" id="ARBA00007569"/>
    </source>
</evidence>
<dbReference type="AlphaFoldDB" id="A0A345NT31"/>
<name>A0A345NT31_9MICO</name>
<dbReference type="Proteomes" id="UP000253790">
    <property type="component" value="Chromosome"/>
</dbReference>
<organism evidence="4 5">
    <name type="scientific">Ornithinimicrobium avium</name>
    <dbReference type="NCBI Taxonomy" id="2283195"/>
    <lineage>
        <taxon>Bacteria</taxon>
        <taxon>Bacillati</taxon>
        <taxon>Actinomycetota</taxon>
        <taxon>Actinomycetes</taxon>
        <taxon>Micrococcales</taxon>
        <taxon>Ornithinimicrobiaceae</taxon>
        <taxon>Ornithinimicrobium</taxon>
    </lineage>
</organism>
<evidence type="ECO:0000313" key="5">
    <source>
        <dbReference type="Proteomes" id="UP000253790"/>
    </source>
</evidence>
<dbReference type="InterPro" id="IPR037232">
    <property type="entry name" value="NADH_quin_OxRdtase_su_C/D-like"/>
</dbReference>
<dbReference type="PANTHER" id="PTHR10884">
    <property type="entry name" value="NADH DEHYDROGENASE UBIQUINONE IRON-SULFUR PROTEIN 3"/>
    <property type="match status" value="1"/>
</dbReference>
<dbReference type="OrthoDB" id="3746692at2"/>
<accession>A0A345NT31</accession>
<dbReference type="EMBL" id="CP031229">
    <property type="protein sequence ID" value="AXH98189.1"/>
    <property type="molecule type" value="Genomic_DNA"/>
</dbReference>
<dbReference type="SUPFAM" id="SSF143243">
    <property type="entry name" value="Nqo5-like"/>
    <property type="match status" value="1"/>
</dbReference>